<evidence type="ECO:0000313" key="1">
    <source>
        <dbReference type="EMBL" id="KAK3280229.1"/>
    </source>
</evidence>
<keyword evidence="2" id="KW-1185">Reference proteome</keyword>
<dbReference type="AlphaFoldDB" id="A0AAE0GL49"/>
<evidence type="ECO:0000313" key="2">
    <source>
        <dbReference type="Proteomes" id="UP001190700"/>
    </source>
</evidence>
<sequence length="104" mass="11908">MAVVVNPNGSIEIVVFVAMRTAFFFFFRKDDVSVEKADPWNPRGHLVRSDVPFPVAEDGTRQVEIKVWHSKTIQAGERCHTVRAMMVPSSPISVFMALWLHWDH</sequence>
<dbReference type="EMBL" id="LGRX02004478">
    <property type="protein sequence ID" value="KAK3280229.1"/>
    <property type="molecule type" value="Genomic_DNA"/>
</dbReference>
<organism evidence="1 2">
    <name type="scientific">Cymbomonas tetramitiformis</name>
    <dbReference type="NCBI Taxonomy" id="36881"/>
    <lineage>
        <taxon>Eukaryota</taxon>
        <taxon>Viridiplantae</taxon>
        <taxon>Chlorophyta</taxon>
        <taxon>Pyramimonadophyceae</taxon>
        <taxon>Pyramimonadales</taxon>
        <taxon>Pyramimonadaceae</taxon>
        <taxon>Cymbomonas</taxon>
    </lineage>
</organism>
<feature type="non-terminal residue" evidence="1">
    <location>
        <position position="104"/>
    </location>
</feature>
<name>A0AAE0GL49_9CHLO</name>
<proteinExistence type="predicted"/>
<comment type="caution">
    <text evidence="1">The sequence shown here is derived from an EMBL/GenBank/DDBJ whole genome shotgun (WGS) entry which is preliminary data.</text>
</comment>
<dbReference type="Proteomes" id="UP001190700">
    <property type="component" value="Unassembled WGS sequence"/>
</dbReference>
<reference evidence="1 2" key="1">
    <citation type="journal article" date="2015" name="Genome Biol. Evol.">
        <title>Comparative Genomics of a Bacterivorous Green Alga Reveals Evolutionary Causalities and Consequences of Phago-Mixotrophic Mode of Nutrition.</title>
        <authorList>
            <person name="Burns J.A."/>
            <person name="Paasch A."/>
            <person name="Narechania A."/>
            <person name="Kim E."/>
        </authorList>
    </citation>
    <scope>NUCLEOTIDE SEQUENCE [LARGE SCALE GENOMIC DNA]</scope>
    <source>
        <strain evidence="1 2">PLY_AMNH</strain>
    </source>
</reference>
<gene>
    <name evidence="1" type="ORF">CYMTET_11922</name>
</gene>
<accession>A0AAE0GL49</accession>
<protein>
    <submittedName>
        <fullName evidence="1">Uncharacterized protein</fullName>
    </submittedName>
</protein>